<gene>
    <name evidence="2" type="ORF">MN202_07520</name>
</gene>
<name>A0ABU8C5L3_9GAMM</name>
<reference evidence="2 3" key="1">
    <citation type="journal article" date="2023" name="Ecotoxicol. Environ. Saf.">
        <title>Mercury remediation potential of mercury-resistant strain Rheinheimera metallidurans sp. nov. isolated from a municipal waste dumping site.</title>
        <authorList>
            <person name="Yadav V."/>
            <person name="Manjhi A."/>
            <person name="Vadakedath N."/>
        </authorList>
    </citation>
    <scope>NUCLEOTIDE SEQUENCE [LARGE SCALE GENOMIC DNA]</scope>
    <source>
        <strain evidence="2 3">E-49</strain>
    </source>
</reference>
<evidence type="ECO:0000256" key="1">
    <source>
        <dbReference type="SAM" id="SignalP"/>
    </source>
</evidence>
<organism evidence="2 3">
    <name type="scientific">Rheinheimera muenzenbergensis</name>
    <dbReference type="NCBI Taxonomy" id="1193628"/>
    <lineage>
        <taxon>Bacteria</taxon>
        <taxon>Pseudomonadati</taxon>
        <taxon>Pseudomonadota</taxon>
        <taxon>Gammaproteobacteria</taxon>
        <taxon>Chromatiales</taxon>
        <taxon>Chromatiaceae</taxon>
        <taxon>Rheinheimera</taxon>
    </lineage>
</organism>
<evidence type="ECO:0000313" key="2">
    <source>
        <dbReference type="EMBL" id="MEH8017074.1"/>
    </source>
</evidence>
<protein>
    <submittedName>
        <fullName evidence="2">Uncharacterized protein</fullName>
    </submittedName>
</protein>
<accession>A0ABU8C5L3</accession>
<evidence type="ECO:0000313" key="3">
    <source>
        <dbReference type="Proteomes" id="UP001375382"/>
    </source>
</evidence>
<proteinExistence type="predicted"/>
<feature type="signal peptide" evidence="1">
    <location>
        <begin position="1"/>
        <end position="17"/>
    </location>
</feature>
<comment type="caution">
    <text evidence="2">The sequence shown here is derived from an EMBL/GenBank/DDBJ whole genome shotgun (WGS) entry which is preliminary data.</text>
</comment>
<dbReference type="EMBL" id="JALAAR010000005">
    <property type="protein sequence ID" value="MEH8017074.1"/>
    <property type="molecule type" value="Genomic_DNA"/>
</dbReference>
<dbReference type="RefSeq" id="WP_335735483.1">
    <property type="nucleotide sequence ID" value="NZ_JALAAR010000005.1"/>
</dbReference>
<keyword evidence="3" id="KW-1185">Reference proteome</keyword>
<feature type="chain" id="PRO_5045726968" evidence="1">
    <location>
        <begin position="18"/>
        <end position="66"/>
    </location>
</feature>
<dbReference type="Proteomes" id="UP001375382">
    <property type="component" value="Unassembled WGS sequence"/>
</dbReference>
<sequence>MLKTIFASSLAFTFVVAASFSPTTSAKGVEYTPSPTQPVIPPMIPPQEPNKPMCEIIDVMQCPPGY</sequence>
<keyword evidence="1" id="KW-0732">Signal</keyword>